<keyword evidence="1" id="KW-0812">Transmembrane</keyword>
<dbReference type="EMBL" id="BSXT01001330">
    <property type="protein sequence ID" value="GMF41356.1"/>
    <property type="molecule type" value="Genomic_DNA"/>
</dbReference>
<sequence>MIKRLVRARQRLWAAWMAVQVEFQGRYSLDRLQLLDTYSNSLSIWRLVAILLLTPLPSLAISLLKEALPLNPMDAGVLNNEAFFVRAWLVVAFINGNMLLQMGQAAPRLKLTTVQIVGFALLAAGIAVVFIFLVCALTVFPIPFGLLVVAPPDVIMICIRFVYIAGPRWRADPSLWNEAMRQMSVFYC</sequence>
<keyword evidence="1" id="KW-0472">Membrane</keyword>
<comment type="caution">
    <text evidence="2">The sequence shown here is derived from an EMBL/GenBank/DDBJ whole genome shotgun (WGS) entry which is preliminary data.</text>
</comment>
<gene>
    <name evidence="2" type="ORF">Pfra01_001305600</name>
</gene>
<evidence type="ECO:0000256" key="1">
    <source>
        <dbReference type="SAM" id="Phobius"/>
    </source>
</evidence>
<keyword evidence="1" id="KW-1133">Transmembrane helix</keyword>
<dbReference type="Proteomes" id="UP001165121">
    <property type="component" value="Unassembled WGS sequence"/>
</dbReference>
<feature type="transmembrane region" description="Helical" evidence="1">
    <location>
        <begin position="83"/>
        <end position="100"/>
    </location>
</feature>
<accession>A0A9W6XMC5</accession>
<proteinExistence type="predicted"/>
<evidence type="ECO:0000313" key="3">
    <source>
        <dbReference type="Proteomes" id="UP001165121"/>
    </source>
</evidence>
<protein>
    <submittedName>
        <fullName evidence="2">Unnamed protein product</fullName>
    </submittedName>
</protein>
<feature type="transmembrane region" description="Helical" evidence="1">
    <location>
        <begin position="112"/>
        <end position="140"/>
    </location>
</feature>
<keyword evidence="3" id="KW-1185">Reference proteome</keyword>
<reference evidence="2" key="1">
    <citation type="submission" date="2023-04" db="EMBL/GenBank/DDBJ databases">
        <title>Phytophthora fragariaefolia NBRC 109709.</title>
        <authorList>
            <person name="Ichikawa N."/>
            <person name="Sato H."/>
            <person name="Tonouchi N."/>
        </authorList>
    </citation>
    <scope>NUCLEOTIDE SEQUENCE</scope>
    <source>
        <strain evidence="2">NBRC 109709</strain>
    </source>
</reference>
<dbReference type="OrthoDB" id="119892at2759"/>
<organism evidence="2 3">
    <name type="scientific">Phytophthora fragariaefolia</name>
    <dbReference type="NCBI Taxonomy" id="1490495"/>
    <lineage>
        <taxon>Eukaryota</taxon>
        <taxon>Sar</taxon>
        <taxon>Stramenopiles</taxon>
        <taxon>Oomycota</taxon>
        <taxon>Peronosporomycetes</taxon>
        <taxon>Peronosporales</taxon>
        <taxon>Peronosporaceae</taxon>
        <taxon>Phytophthora</taxon>
    </lineage>
</organism>
<feature type="transmembrane region" description="Helical" evidence="1">
    <location>
        <begin position="44"/>
        <end position="63"/>
    </location>
</feature>
<name>A0A9W6XMC5_9STRA</name>
<evidence type="ECO:0000313" key="2">
    <source>
        <dbReference type="EMBL" id="GMF41356.1"/>
    </source>
</evidence>
<feature type="transmembrane region" description="Helical" evidence="1">
    <location>
        <begin position="146"/>
        <end position="166"/>
    </location>
</feature>
<dbReference type="AlphaFoldDB" id="A0A9W6XMC5"/>